<dbReference type="eggNOG" id="COG5548">
    <property type="taxonomic scope" value="Bacteria"/>
</dbReference>
<name>D6YWB8_WADCW</name>
<reference evidence="6 7" key="1">
    <citation type="journal article" date="2010" name="PLoS ONE">
        <title>The Waddlia genome: a window into chlamydial biology.</title>
        <authorList>
            <person name="Bertelli C."/>
            <person name="Collyn F."/>
            <person name="Croxatto A."/>
            <person name="Ruckert C."/>
            <person name="Polkinghorne A."/>
            <person name="Kebbi-Beghdadi C."/>
            <person name="Goesmann A."/>
            <person name="Vaughan L."/>
            <person name="Greub G."/>
        </authorList>
    </citation>
    <scope>NUCLEOTIDE SEQUENCE [LARGE SCALE GENOMIC DNA]</scope>
    <source>
        <strain evidence="7">ATCC VR-1470 / WSU 86-1044</strain>
    </source>
</reference>
<organism evidence="6 7">
    <name type="scientific">Waddlia chondrophila (strain ATCC VR-1470 / WSU 86-1044)</name>
    <dbReference type="NCBI Taxonomy" id="716544"/>
    <lineage>
        <taxon>Bacteria</taxon>
        <taxon>Pseudomonadati</taxon>
        <taxon>Chlamydiota</taxon>
        <taxon>Chlamydiia</taxon>
        <taxon>Parachlamydiales</taxon>
        <taxon>Waddliaceae</taxon>
        <taxon>Waddlia</taxon>
    </lineage>
</organism>
<gene>
    <name evidence="6" type="ordered locus">wcw_1070</name>
</gene>
<dbReference type="AlphaFoldDB" id="D6YWB8"/>
<dbReference type="PANTHER" id="PTHR12668:SF43">
    <property type="entry name" value="TRANSMEMBRANE PROTEIN 14 HOMOLOG"/>
    <property type="match status" value="1"/>
</dbReference>
<keyword evidence="3 5" id="KW-1133">Transmembrane helix</keyword>
<dbReference type="Gene3D" id="1.10.10.1740">
    <property type="entry name" value="Transmembrane protein 14-like"/>
    <property type="match status" value="1"/>
</dbReference>
<evidence type="ECO:0000313" key="7">
    <source>
        <dbReference type="Proteomes" id="UP000001505"/>
    </source>
</evidence>
<feature type="transmembrane region" description="Helical" evidence="5">
    <location>
        <begin position="82"/>
        <end position="100"/>
    </location>
</feature>
<evidence type="ECO:0000256" key="5">
    <source>
        <dbReference type="SAM" id="Phobius"/>
    </source>
</evidence>
<dbReference type="EMBL" id="CP001928">
    <property type="protein sequence ID" value="ADI38429.1"/>
    <property type="molecule type" value="Genomic_DNA"/>
</dbReference>
<feature type="transmembrane region" description="Helical" evidence="5">
    <location>
        <begin position="57"/>
        <end position="76"/>
    </location>
</feature>
<evidence type="ECO:0000313" key="6">
    <source>
        <dbReference type="EMBL" id="ADI38429.1"/>
    </source>
</evidence>
<sequence>MKFTGILVIIYSLLVLSGGLIGYLMADSLPSLISGVAFGAALFTCGMGILRANVTALLISVALSGVLAVFFAYRYWLSMKLMPAGMMAIISSLIFLLLITTRARR</sequence>
<dbReference type="RefSeq" id="WP_013182143.1">
    <property type="nucleotide sequence ID" value="NC_014225.1"/>
</dbReference>
<dbReference type="InterPro" id="IPR044890">
    <property type="entry name" value="TMEM14_sf"/>
</dbReference>
<feature type="transmembrane region" description="Helical" evidence="5">
    <location>
        <begin position="7"/>
        <end position="26"/>
    </location>
</feature>
<comment type="subcellular location">
    <subcellularLocation>
        <location evidence="1">Membrane</location>
    </subcellularLocation>
</comment>
<protein>
    <submittedName>
        <fullName evidence="6">Putative membrane protein</fullName>
    </submittedName>
</protein>
<keyword evidence="7" id="KW-1185">Reference proteome</keyword>
<accession>D6YWB8</accession>
<dbReference type="Proteomes" id="UP000001505">
    <property type="component" value="Chromosome"/>
</dbReference>
<dbReference type="STRING" id="716544.wcw_1070"/>
<proteinExistence type="predicted"/>
<keyword evidence="4 5" id="KW-0472">Membrane</keyword>
<dbReference type="PANTHER" id="PTHR12668">
    <property type="entry name" value="TRANSMEMBRANE PROTEIN 14, 15"/>
    <property type="match status" value="1"/>
</dbReference>
<dbReference type="Pfam" id="PF03647">
    <property type="entry name" value="Tmemb_14"/>
    <property type="match status" value="1"/>
</dbReference>
<dbReference type="GO" id="GO:0016020">
    <property type="term" value="C:membrane"/>
    <property type="evidence" value="ECO:0007669"/>
    <property type="project" value="UniProtKB-SubCell"/>
</dbReference>
<dbReference type="InterPro" id="IPR005349">
    <property type="entry name" value="TMEM14"/>
</dbReference>
<dbReference type="HOGENOM" id="CLU_096652_5_1_0"/>
<keyword evidence="2 5" id="KW-0812">Transmembrane</keyword>
<evidence type="ECO:0000256" key="1">
    <source>
        <dbReference type="ARBA" id="ARBA00004370"/>
    </source>
</evidence>
<dbReference type="KEGG" id="wch:wcw_1070"/>
<evidence type="ECO:0000256" key="2">
    <source>
        <dbReference type="ARBA" id="ARBA00022692"/>
    </source>
</evidence>
<feature type="transmembrane region" description="Helical" evidence="5">
    <location>
        <begin position="32"/>
        <end position="50"/>
    </location>
</feature>
<evidence type="ECO:0000256" key="4">
    <source>
        <dbReference type="ARBA" id="ARBA00023136"/>
    </source>
</evidence>
<evidence type="ECO:0000256" key="3">
    <source>
        <dbReference type="ARBA" id="ARBA00022989"/>
    </source>
</evidence>